<feature type="repeat" description="TPR" evidence="1">
    <location>
        <begin position="1116"/>
        <end position="1149"/>
    </location>
</feature>
<dbReference type="Pfam" id="PF13176">
    <property type="entry name" value="TPR_7"/>
    <property type="match status" value="1"/>
</dbReference>
<reference evidence="4 5" key="1">
    <citation type="submission" date="2018-04" db="EMBL/GenBank/DDBJ databases">
        <authorList>
            <person name="Go L.Y."/>
            <person name="Mitchell J.A."/>
        </authorList>
    </citation>
    <scope>NUCLEOTIDE SEQUENCE [LARGE SCALE GENOMIC DNA]</scope>
    <source>
        <strain evidence="4">ULC066bin1</strain>
    </source>
</reference>
<dbReference type="PANTHER" id="PTHR10098">
    <property type="entry name" value="RAPSYN-RELATED"/>
    <property type="match status" value="1"/>
</dbReference>
<dbReference type="Pfam" id="PF12770">
    <property type="entry name" value="CHAT"/>
    <property type="match status" value="1"/>
</dbReference>
<feature type="domain" description="CHAT" evidence="2">
    <location>
        <begin position="82"/>
        <end position="321"/>
    </location>
</feature>
<feature type="repeat" description="TPR" evidence="1">
    <location>
        <begin position="836"/>
        <end position="869"/>
    </location>
</feature>
<feature type="domain" description="Orc1-like AAA ATPase" evidence="3">
    <location>
        <begin position="379"/>
        <end position="494"/>
    </location>
</feature>
<dbReference type="InterPro" id="IPR027417">
    <property type="entry name" value="P-loop_NTPase"/>
</dbReference>
<protein>
    <submittedName>
        <fullName evidence="4">Uncharacterized protein</fullName>
    </submittedName>
</protein>
<evidence type="ECO:0000313" key="4">
    <source>
        <dbReference type="EMBL" id="PZO35752.1"/>
    </source>
</evidence>
<gene>
    <name evidence="4" type="ORF">DCF19_23170</name>
</gene>
<reference evidence="4 5" key="2">
    <citation type="submission" date="2018-06" db="EMBL/GenBank/DDBJ databases">
        <title>Metagenomic assembly of (sub)arctic Cyanobacteria and their associated microbiome from non-axenic cultures.</title>
        <authorList>
            <person name="Baurain D."/>
        </authorList>
    </citation>
    <scope>NUCLEOTIDE SEQUENCE [LARGE SCALE GENOMIC DNA]</scope>
    <source>
        <strain evidence="4">ULC066bin1</strain>
    </source>
</reference>
<feature type="repeat" description="TPR" evidence="1">
    <location>
        <begin position="916"/>
        <end position="949"/>
    </location>
</feature>
<dbReference type="InterPro" id="IPR024983">
    <property type="entry name" value="CHAT_dom"/>
</dbReference>
<evidence type="ECO:0000259" key="2">
    <source>
        <dbReference type="Pfam" id="PF12770"/>
    </source>
</evidence>
<dbReference type="SUPFAM" id="SSF52540">
    <property type="entry name" value="P-loop containing nucleoside triphosphate hydrolases"/>
    <property type="match status" value="1"/>
</dbReference>
<comment type="caution">
    <text evidence="4">The sequence shown here is derived from an EMBL/GenBank/DDBJ whole genome shotgun (WGS) entry which is preliminary data.</text>
</comment>
<dbReference type="Pfam" id="PF13191">
    <property type="entry name" value="AAA_16"/>
    <property type="match status" value="1"/>
</dbReference>
<proteinExistence type="predicted"/>
<name>A0A2W4VTJ7_9CYAN</name>
<dbReference type="SMART" id="SM00028">
    <property type="entry name" value="TPR"/>
    <property type="match status" value="10"/>
</dbReference>
<dbReference type="InterPro" id="IPR041664">
    <property type="entry name" value="AAA_16"/>
</dbReference>
<evidence type="ECO:0000259" key="3">
    <source>
        <dbReference type="Pfam" id="PF13191"/>
    </source>
</evidence>
<feature type="repeat" description="TPR" evidence="1">
    <location>
        <begin position="792"/>
        <end position="825"/>
    </location>
</feature>
<evidence type="ECO:0000313" key="5">
    <source>
        <dbReference type="Proteomes" id="UP000249467"/>
    </source>
</evidence>
<dbReference type="SUPFAM" id="SSF48452">
    <property type="entry name" value="TPR-like"/>
    <property type="match status" value="3"/>
</dbReference>
<dbReference type="Pfam" id="PF13424">
    <property type="entry name" value="TPR_12"/>
    <property type="match status" value="4"/>
</dbReference>
<keyword evidence="1" id="KW-0802">TPR repeat</keyword>
<dbReference type="InterPro" id="IPR011990">
    <property type="entry name" value="TPR-like_helical_dom_sf"/>
</dbReference>
<dbReference type="Gene3D" id="3.40.50.300">
    <property type="entry name" value="P-loop containing nucleotide triphosphate hydrolases"/>
    <property type="match status" value="1"/>
</dbReference>
<organism evidence="4 5">
    <name type="scientific">Pseudanabaena frigida</name>
    <dbReference type="NCBI Taxonomy" id="945775"/>
    <lineage>
        <taxon>Bacteria</taxon>
        <taxon>Bacillati</taxon>
        <taxon>Cyanobacteriota</taxon>
        <taxon>Cyanophyceae</taxon>
        <taxon>Pseudanabaenales</taxon>
        <taxon>Pseudanabaenaceae</taxon>
        <taxon>Pseudanabaena</taxon>
    </lineage>
</organism>
<sequence>MQILYIELHPHNQVSVELRYQNLHGRGYENQILQVSEIADLIALAERDIYVSMPDPVAMGKKLFAWLDGAGRWLSRALEACQGDLLVLAIANLAKLPHLPWEVLHDHEGFLIDRTFPKVVTVRWTKGEVVAIEPADRPLRVMFMATDPEGVEPRLNFEGEEGRILDATRGAALTLRVEESGCVSELKKTWRRYGDNHFDVFHLTGHASIADDGQPFFITETETGDRHDAKASEIVDALRFRLPRLVFLSGCRTGQAGEQGATPSMAEALLNLGLTAVLGWGRPIGDEVATLAAACLYESLASANSLVEAIAATYQKLREKNIPNWYLLRLYGRGKLDVSLAALVEPMGDRLLPVSSEIEQLFLDPDDATTPRVVRREDFVGRRRILQSSLRRLQGSDLGVLLHGMGGLGKTTVAKRLLERIADPQNSNYDTIFNFKQFDEGKLLRDLARNCTSEAGHEILNGKLPLMQKLTKFLKEGMNDKDRCLMFVLDDFEENLEENAFGAWVLKYEVVEPLMALVSAIARSGLRHRLIVTCRYDFNLPDVALNARLFRVPLFSLRGVDLKKKCDRLAGFKLPMLSREDAEPLVALQKQAIAVADGNPRLLEWLAAILPNDVLTEAQKQEVLDRMNAKQIEFRENILAETLLAQQSPDLREMLRLGLVFDLPVPELVFAKVCEGVENLNVHQVRAKAIGLLEVNGDLYRVPKILVELLNPEFTQEIYATAARELYRVWHQESESSTEEQKLEIHRLASLGDEKEIAVTIGCSIAISWNNRGRCREAVRLCESTLKISNSYHIHHALARSQEVLGEIDLAISNYQKALELFPREKITTDEQSEKAAIIHNLAGIYAQQGNIKQAITLYHQSLDLAESIGSMEGKAATFNQLGKLKLLQGNIDEALVLHLKSLEICRDSDLFRSEASALHAIAIIHDRQGKFSQALSFYQQSLVIKERIGDVMGQNATLHCIAGIYLQQGNLHQALSLYQQSLEIQDRIGNAKGKAATFYEIAGIYAQQGHVDQAISFCQQSLEITDRIDDIQGKATALALIGTICYEQGLIEDGLEFSIQAKEYFDKIGDLRGQGTVIHNIATIYAKQGNLDKVLILYQESIKIDERLKNIQGKAATLHCMAIIYAQQGKSAQAINLFKQSLEIKERTGGDIHGKAITLWWLGGLAKEQGDFQDAITYLQESLTILQHLKSPDAATVQSLLEEVQQLAKSPPLQGG</sequence>
<dbReference type="Proteomes" id="UP000249467">
    <property type="component" value="Unassembled WGS sequence"/>
</dbReference>
<dbReference type="EMBL" id="QBML01000051">
    <property type="protein sequence ID" value="PZO35752.1"/>
    <property type="molecule type" value="Genomic_DNA"/>
</dbReference>
<dbReference type="InterPro" id="IPR019734">
    <property type="entry name" value="TPR_rpt"/>
</dbReference>
<dbReference type="PROSITE" id="PS50005">
    <property type="entry name" value="TPR"/>
    <property type="match status" value="4"/>
</dbReference>
<evidence type="ECO:0000256" key="1">
    <source>
        <dbReference type="PROSITE-ProRule" id="PRU00339"/>
    </source>
</evidence>
<accession>A0A2W4VTJ7</accession>
<dbReference type="Gene3D" id="1.25.40.10">
    <property type="entry name" value="Tetratricopeptide repeat domain"/>
    <property type="match status" value="2"/>
</dbReference>
<dbReference type="PANTHER" id="PTHR10098:SF108">
    <property type="entry name" value="TETRATRICOPEPTIDE REPEAT PROTEIN 28"/>
    <property type="match status" value="1"/>
</dbReference>
<dbReference type="AlphaFoldDB" id="A0A2W4VTJ7"/>